<protein>
    <recommendedName>
        <fullName evidence="2">Nucleoplasmin-like domain-containing protein</fullName>
    </recommendedName>
</protein>
<dbReference type="Pfam" id="PF17800">
    <property type="entry name" value="NPL"/>
    <property type="match status" value="1"/>
</dbReference>
<feature type="region of interest" description="Disordered" evidence="1">
    <location>
        <begin position="106"/>
        <end position="130"/>
    </location>
</feature>
<dbReference type="InterPro" id="IPR041232">
    <property type="entry name" value="NPL"/>
</dbReference>
<reference evidence="3" key="1">
    <citation type="submission" date="2021-02" db="EMBL/GenBank/DDBJ databases">
        <authorList>
            <person name="Palmer J.M."/>
        </authorList>
    </citation>
    <scope>NUCLEOTIDE SEQUENCE</scope>
    <source>
        <strain evidence="3">SCRP734</strain>
    </source>
</reference>
<proteinExistence type="predicted"/>
<evidence type="ECO:0000259" key="2">
    <source>
        <dbReference type="Pfam" id="PF17800"/>
    </source>
</evidence>
<name>A0A8T1W0D9_9STRA</name>
<sequence length="254" mass="27314">MAFWGCEVTETKAAVVDVPEGFVLNVVNATCGASSADAQVALGLETQQLDGKAWKGAVAHLGAKQPLQVKLDLVFGHKVKFYLAKGSGALNLTGYFQPGPAADLLEEEETPKVEEAPKKGKKRAREEKKSWDEGEVLWLPHFVLDAAVIQRLLLSVLLSFAPNCLSETMAGGVESRVSPSSSDSEEVSEKKVKAVKPVITAPPAKKMEQTKEQTKAKSAETTASNNATSMDTSQKKKRKKNRNKKHAAANGEAK</sequence>
<accession>A0A8T1W0D9</accession>
<feature type="compositionally biased region" description="Basic and acidic residues" evidence="1">
    <location>
        <begin position="205"/>
        <end position="218"/>
    </location>
</feature>
<evidence type="ECO:0000313" key="3">
    <source>
        <dbReference type="EMBL" id="KAG7387097.1"/>
    </source>
</evidence>
<feature type="compositionally biased region" description="Basic residues" evidence="1">
    <location>
        <begin position="235"/>
        <end position="247"/>
    </location>
</feature>
<feature type="compositionally biased region" description="Basic and acidic residues" evidence="1">
    <location>
        <begin position="110"/>
        <end position="130"/>
    </location>
</feature>
<dbReference type="AlphaFoldDB" id="A0A8T1W0D9"/>
<evidence type="ECO:0000256" key="1">
    <source>
        <dbReference type="SAM" id="MobiDB-lite"/>
    </source>
</evidence>
<feature type="compositionally biased region" description="Polar residues" evidence="1">
    <location>
        <begin position="219"/>
        <end position="232"/>
    </location>
</feature>
<keyword evidence="4" id="KW-1185">Reference proteome</keyword>
<dbReference type="EMBL" id="JAGDFM010000086">
    <property type="protein sequence ID" value="KAG7387097.1"/>
    <property type="molecule type" value="Genomic_DNA"/>
</dbReference>
<feature type="compositionally biased region" description="Low complexity" evidence="1">
    <location>
        <begin position="173"/>
        <end position="182"/>
    </location>
</feature>
<comment type="caution">
    <text evidence="3">The sequence shown here is derived from an EMBL/GenBank/DDBJ whole genome shotgun (WGS) entry which is preliminary data.</text>
</comment>
<dbReference type="Proteomes" id="UP000694044">
    <property type="component" value="Unassembled WGS sequence"/>
</dbReference>
<feature type="region of interest" description="Disordered" evidence="1">
    <location>
        <begin position="171"/>
        <end position="254"/>
    </location>
</feature>
<gene>
    <name evidence="3" type="ORF">PHYPSEUDO_014751</name>
</gene>
<evidence type="ECO:0000313" key="4">
    <source>
        <dbReference type="Proteomes" id="UP000694044"/>
    </source>
</evidence>
<feature type="domain" description="Nucleoplasmin-like" evidence="2">
    <location>
        <begin position="3"/>
        <end position="96"/>
    </location>
</feature>
<dbReference type="OrthoDB" id="76473at2759"/>
<organism evidence="3 4">
    <name type="scientific">Phytophthora pseudosyringae</name>
    <dbReference type="NCBI Taxonomy" id="221518"/>
    <lineage>
        <taxon>Eukaryota</taxon>
        <taxon>Sar</taxon>
        <taxon>Stramenopiles</taxon>
        <taxon>Oomycota</taxon>
        <taxon>Peronosporomycetes</taxon>
        <taxon>Peronosporales</taxon>
        <taxon>Peronosporaceae</taxon>
        <taxon>Phytophthora</taxon>
    </lineage>
</organism>